<dbReference type="EMBL" id="CAJVQC010083283">
    <property type="protein sequence ID" value="CAG8820195.1"/>
    <property type="molecule type" value="Genomic_DNA"/>
</dbReference>
<evidence type="ECO:0000313" key="1">
    <source>
        <dbReference type="EMBL" id="CAG8820195.1"/>
    </source>
</evidence>
<reference evidence="1" key="1">
    <citation type="submission" date="2021-06" db="EMBL/GenBank/DDBJ databases">
        <authorList>
            <person name="Kallberg Y."/>
            <person name="Tangrot J."/>
            <person name="Rosling A."/>
        </authorList>
    </citation>
    <scope>NUCLEOTIDE SEQUENCE</scope>
    <source>
        <strain evidence="1">MA461A</strain>
    </source>
</reference>
<comment type="caution">
    <text evidence="1">The sequence shown here is derived from an EMBL/GenBank/DDBJ whole genome shotgun (WGS) entry which is preliminary data.</text>
</comment>
<evidence type="ECO:0000313" key="2">
    <source>
        <dbReference type="Proteomes" id="UP000789920"/>
    </source>
</evidence>
<feature type="non-terminal residue" evidence="1">
    <location>
        <position position="40"/>
    </location>
</feature>
<name>A0ACA9S1Y1_9GLOM</name>
<keyword evidence="2" id="KW-1185">Reference proteome</keyword>
<gene>
    <name evidence="1" type="ORF">RPERSI_LOCUS25304</name>
</gene>
<proteinExistence type="predicted"/>
<sequence length="40" mass="4372">AFQPSNSQPNTSKYKCMAEHLEKELAANNLSHVKGVVDNA</sequence>
<organism evidence="1 2">
    <name type="scientific">Racocetra persica</name>
    <dbReference type="NCBI Taxonomy" id="160502"/>
    <lineage>
        <taxon>Eukaryota</taxon>
        <taxon>Fungi</taxon>
        <taxon>Fungi incertae sedis</taxon>
        <taxon>Mucoromycota</taxon>
        <taxon>Glomeromycotina</taxon>
        <taxon>Glomeromycetes</taxon>
        <taxon>Diversisporales</taxon>
        <taxon>Gigasporaceae</taxon>
        <taxon>Racocetra</taxon>
    </lineage>
</organism>
<dbReference type="Proteomes" id="UP000789920">
    <property type="component" value="Unassembled WGS sequence"/>
</dbReference>
<protein>
    <submittedName>
        <fullName evidence="1">22308_t:CDS:1</fullName>
    </submittedName>
</protein>
<feature type="non-terminal residue" evidence="1">
    <location>
        <position position="1"/>
    </location>
</feature>
<accession>A0ACA9S1Y1</accession>